<evidence type="ECO:0000313" key="2">
    <source>
        <dbReference type="EnsemblPlants" id="Solyc05g013465.1.1"/>
    </source>
</evidence>
<feature type="region of interest" description="Disordered" evidence="1">
    <location>
        <begin position="217"/>
        <end position="243"/>
    </location>
</feature>
<dbReference type="AlphaFoldDB" id="A0A3Q7H8X3"/>
<sequence length="243" mass="27018">MYNNLATTTNHHEPFSTTAAPTSPHPNLSINSQLNNVCPISPTAAMTAITMILLCACKNICIGKFSAYANNCGIIHTANKDVINKTYHNAKSKASDNRVFNGDSSKLNGTNMTSKYLSYGTNGVLANGSENGWSSKVLEFRNGNCCHILINEKVGVTQEKIRGKENYPRITFVQPRQRRFDRKVSKSFQFVPALSYYQIRGKENYPRITFVQPRQRRFDRKGSTGQGVNGAESLEDEVGRGKI</sequence>
<dbReference type="EnsemblPlants" id="Solyc05g013465.1.1">
    <property type="protein sequence ID" value="Solyc05g013465.1.1"/>
    <property type="gene ID" value="Solyc05g013465.1"/>
</dbReference>
<evidence type="ECO:0000313" key="3">
    <source>
        <dbReference type="Proteomes" id="UP000004994"/>
    </source>
</evidence>
<dbReference type="Proteomes" id="UP000004994">
    <property type="component" value="Chromosome 5"/>
</dbReference>
<organism evidence="2">
    <name type="scientific">Solanum lycopersicum</name>
    <name type="common">Tomato</name>
    <name type="synonym">Lycopersicon esculentum</name>
    <dbReference type="NCBI Taxonomy" id="4081"/>
    <lineage>
        <taxon>Eukaryota</taxon>
        <taxon>Viridiplantae</taxon>
        <taxon>Streptophyta</taxon>
        <taxon>Embryophyta</taxon>
        <taxon>Tracheophyta</taxon>
        <taxon>Spermatophyta</taxon>
        <taxon>Magnoliopsida</taxon>
        <taxon>eudicotyledons</taxon>
        <taxon>Gunneridae</taxon>
        <taxon>Pentapetalae</taxon>
        <taxon>asterids</taxon>
        <taxon>lamiids</taxon>
        <taxon>Solanales</taxon>
        <taxon>Solanaceae</taxon>
        <taxon>Solanoideae</taxon>
        <taxon>Solaneae</taxon>
        <taxon>Solanum</taxon>
        <taxon>Solanum subgen. Lycopersicon</taxon>
    </lineage>
</organism>
<dbReference type="Gramene" id="Solyc05g013465.1.1">
    <property type="protein sequence ID" value="Solyc05g013465.1.1"/>
    <property type="gene ID" value="Solyc05g013465.1"/>
</dbReference>
<accession>A0A3Q7H8X3</accession>
<name>A0A3Q7H8X3_SOLLC</name>
<protein>
    <submittedName>
        <fullName evidence="2">Uncharacterized protein</fullName>
    </submittedName>
</protein>
<keyword evidence="3" id="KW-1185">Reference proteome</keyword>
<reference evidence="2" key="1">
    <citation type="journal article" date="2012" name="Nature">
        <title>The tomato genome sequence provides insights into fleshy fruit evolution.</title>
        <authorList>
            <consortium name="Tomato Genome Consortium"/>
        </authorList>
    </citation>
    <scope>NUCLEOTIDE SEQUENCE [LARGE SCALE GENOMIC DNA]</scope>
    <source>
        <strain evidence="2">cv. Heinz 1706</strain>
    </source>
</reference>
<evidence type="ECO:0000256" key="1">
    <source>
        <dbReference type="SAM" id="MobiDB-lite"/>
    </source>
</evidence>
<proteinExistence type="predicted"/>
<reference evidence="2" key="2">
    <citation type="submission" date="2019-01" db="UniProtKB">
        <authorList>
            <consortium name="EnsemblPlants"/>
        </authorList>
    </citation>
    <scope>IDENTIFICATION</scope>
    <source>
        <strain evidence="2">cv. Heinz 1706</strain>
    </source>
</reference>
<feature type="region of interest" description="Disordered" evidence="1">
    <location>
        <begin position="1"/>
        <end position="26"/>
    </location>
</feature>
<dbReference type="InParanoid" id="A0A3Q7H8X3"/>